<evidence type="ECO:0000313" key="3">
    <source>
        <dbReference type="Proteomes" id="UP000292564"/>
    </source>
</evidence>
<gene>
    <name evidence="2" type="ORF">EV385_0195</name>
</gene>
<feature type="compositionally biased region" description="Polar residues" evidence="1">
    <location>
        <begin position="53"/>
        <end position="70"/>
    </location>
</feature>
<evidence type="ECO:0000256" key="1">
    <source>
        <dbReference type="SAM" id="MobiDB-lite"/>
    </source>
</evidence>
<name>A0A4Q7ZET5_9ACTN</name>
<accession>A0A4Q7ZET5</accession>
<dbReference type="RefSeq" id="WP_130507715.1">
    <property type="nucleotide sequence ID" value="NZ_SHKY01000001.1"/>
</dbReference>
<comment type="caution">
    <text evidence="2">The sequence shown here is derived from an EMBL/GenBank/DDBJ whole genome shotgun (WGS) entry which is preliminary data.</text>
</comment>
<dbReference type="Proteomes" id="UP000292564">
    <property type="component" value="Unassembled WGS sequence"/>
</dbReference>
<protein>
    <submittedName>
        <fullName evidence="2">Uncharacterized protein</fullName>
    </submittedName>
</protein>
<sequence>MMKGTVGGLSENPGKKPHTRRIWLVMFLAFLAACASAAGVPWLISMRSPSAPVENSVTADGTRTNAQDHGSASERRAVVCAAPPAGRMDNGHCARISADLIRRTGLTPRQQQVAAQLAPAVDRAASSSRESRTECDSATAVCRRVASAAEVGEVRRSLAAAGFTDAVVRTARPDDPAPAGAVVYAVGSGPACVLGYLSPNSTGVGSTQIGGRLPDGTCLTR</sequence>
<proteinExistence type="predicted"/>
<organism evidence="2 3">
    <name type="scientific">Krasilnikovia cinnamomea</name>
    <dbReference type="NCBI Taxonomy" id="349313"/>
    <lineage>
        <taxon>Bacteria</taxon>
        <taxon>Bacillati</taxon>
        <taxon>Actinomycetota</taxon>
        <taxon>Actinomycetes</taxon>
        <taxon>Micromonosporales</taxon>
        <taxon>Micromonosporaceae</taxon>
        <taxon>Krasilnikovia</taxon>
    </lineage>
</organism>
<feature type="region of interest" description="Disordered" evidence="1">
    <location>
        <begin position="52"/>
        <end position="75"/>
    </location>
</feature>
<dbReference type="EMBL" id="SHKY01000001">
    <property type="protein sequence ID" value="RZU48479.1"/>
    <property type="molecule type" value="Genomic_DNA"/>
</dbReference>
<reference evidence="2 3" key="1">
    <citation type="submission" date="2019-02" db="EMBL/GenBank/DDBJ databases">
        <title>Sequencing the genomes of 1000 actinobacteria strains.</title>
        <authorList>
            <person name="Klenk H.-P."/>
        </authorList>
    </citation>
    <scope>NUCLEOTIDE SEQUENCE [LARGE SCALE GENOMIC DNA]</scope>
    <source>
        <strain evidence="2 3">DSM 45162</strain>
    </source>
</reference>
<dbReference type="AlphaFoldDB" id="A0A4Q7ZET5"/>
<dbReference type="PROSITE" id="PS51257">
    <property type="entry name" value="PROKAR_LIPOPROTEIN"/>
    <property type="match status" value="1"/>
</dbReference>
<dbReference type="OrthoDB" id="3405899at2"/>
<keyword evidence="3" id="KW-1185">Reference proteome</keyword>
<evidence type="ECO:0000313" key="2">
    <source>
        <dbReference type="EMBL" id="RZU48479.1"/>
    </source>
</evidence>